<dbReference type="AlphaFoldDB" id="A0A843WYF3"/>
<reference evidence="1" key="1">
    <citation type="submission" date="2017-07" db="EMBL/GenBank/DDBJ databases">
        <title>Taro Niue Genome Assembly and Annotation.</title>
        <authorList>
            <person name="Atibalentja N."/>
            <person name="Keating K."/>
            <person name="Fields C.J."/>
        </authorList>
    </citation>
    <scope>NUCLEOTIDE SEQUENCE</scope>
    <source>
        <strain evidence="1">Niue_2</strain>
        <tissue evidence="1">Leaf</tissue>
    </source>
</reference>
<dbReference type="EMBL" id="NMUH01005572">
    <property type="protein sequence ID" value="MQM13126.1"/>
    <property type="molecule type" value="Genomic_DNA"/>
</dbReference>
<evidence type="ECO:0000313" key="2">
    <source>
        <dbReference type="Proteomes" id="UP000652761"/>
    </source>
</evidence>
<protein>
    <submittedName>
        <fullName evidence="1">Uncharacterized protein</fullName>
    </submittedName>
</protein>
<accession>A0A843WYF3</accession>
<evidence type="ECO:0000313" key="1">
    <source>
        <dbReference type="EMBL" id="MQM13126.1"/>
    </source>
</evidence>
<organism evidence="1 2">
    <name type="scientific">Colocasia esculenta</name>
    <name type="common">Wild taro</name>
    <name type="synonym">Arum esculentum</name>
    <dbReference type="NCBI Taxonomy" id="4460"/>
    <lineage>
        <taxon>Eukaryota</taxon>
        <taxon>Viridiplantae</taxon>
        <taxon>Streptophyta</taxon>
        <taxon>Embryophyta</taxon>
        <taxon>Tracheophyta</taxon>
        <taxon>Spermatophyta</taxon>
        <taxon>Magnoliopsida</taxon>
        <taxon>Liliopsida</taxon>
        <taxon>Araceae</taxon>
        <taxon>Aroideae</taxon>
        <taxon>Colocasieae</taxon>
        <taxon>Colocasia</taxon>
    </lineage>
</organism>
<keyword evidence="2" id="KW-1185">Reference proteome</keyword>
<proteinExistence type="predicted"/>
<comment type="caution">
    <text evidence="1">The sequence shown here is derived from an EMBL/GenBank/DDBJ whole genome shotgun (WGS) entry which is preliminary data.</text>
</comment>
<name>A0A843WYF3_COLES</name>
<sequence length="30" mass="3269">MGQCVDTSTVSTLETFPEHHLGSFGTVCRQ</sequence>
<gene>
    <name evidence="1" type="ORF">Taro_046048</name>
</gene>
<dbReference type="Proteomes" id="UP000652761">
    <property type="component" value="Unassembled WGS sequence"/>
</dbReference>